<dbReference type="InterPro" id="IPR011990">
    <property type="entry name" value="TPR-like_helical_dom_sf"/>
</dbReference>
<name>A0A383ELJ2_9ZZZZ</name>
<dbReference type="SUPFAM" id="SSF48452">
    <property type="entry name" value="TPR-like"/>
    <property type="match status" value="1"/>
</dbReference>
<organism evidence="1">
    <name type="scientific">marine metagenome</name>
    <dbReference type="NCBI Taxonomy" id="408172"/>
    <lineage>
        <taxon>unclassified sequences</taxon>
        <taxon>metagenomes</taxon>
        <taxon>ecological metagenomes</taxon>
    </lineage>
</organism>
<dbReference type="Pfam" id="PF13181">
    <property type="entry name" value="TPR_8"/>
    <property type="match status" value="1"/>
</dbReference>
<sequence>KREPEVFEQLSQTYRKQKKYNDQIRILKEWLLIDPDNNKANEELKLAFQKTGRDEFEIDKERCEKNPENFEFCFSYADNLINSKRFGEALLVMSDIKKRHPKNEKLLRSIGEVSISNYDIDNALETYKQLIKINSDEILYLLEISKIYQDKEKFGQAHKFAKKALKINASSDAIFNFAELLKNSVESCSKETLKLEDKAVYEISYRYYKQAYKKGNKESKSMINWFKENK</sequence>
<gene>
    <name evidence="1" type="ORF">METZ01_LOCUS510600</name>
</gene>
<protein>
    <submittedName>
        <fullName evidence="1">Uncharacterized protein</fullName>
    </submittedName>
</protein>
<dbReference type="AlphaFoldDB" id="A0A383ELJ2"/>
<feature type="non-terminal residue" evidence="1">
    <location>
        <position position="1"/>
    </location>
</feature>
<dbReference type="InterPro" id="IPR019734">
    <property type="entry name" value="TPR_rpt"/>
</dbReference>
<dbReference type="Gene3D" id="1.25.40.10">
    <property type="entry name" value="Tetratricopeptide repeat domain"/>
    <property type="match status" value="1"/>
</dbReference>
<accession>A0A383ELJ2</accession>
<dbReference type="EMBL" id="UINC01227024">
    <property type="protein sequence ID" value="SVE57746.1"/>
    <property type="molecule type" value="Genomic_DNA"/>
</dbReference>
<feature type="non-terminal residue" evidence="1">
    <location>
        <position position="230"/>
    </location>
</feature>
<dbReference type="PROSITE" id="PS50005">
    <property type="entry name" value="TPR"/>
    <property type="match status" value="2"/>
</dbReference>
<proteinExistence type="predicted"/>
<evidence type="ECO:0000313" key="1">
    <source>
        <dbReference type="EMBL" id="SVE57746.1"/>
    </source>
</evidence>
<reference evidence="1" key="1">
    <citation type="submission" date="2018-05" db="EMBL/GenBank/DDBJ databases">
        <authorList>
            <person name="Lanie J.A."/>
            <person name="Ng W.-L."/>
            <person name="Kazmierczak K.M."/>
            <person name="Andrzejewski T.M."/>
            <person name="Davidsen T.M."/>
            <person name="Wayne K.J."/>
            <person name="Tettelin H."/>
            <person name="Glass J.I."/>
            <person name="Rusch D."/>
            <person name="Podicherti R."/>
            <person name="Tsui H.-C.T."/>
            <person name="Winkler M.E."/>
        </authorList>
    </citation>
    <scope>NUCLEOTIDE SEQUENCE</scope>
</reference>